<dbReference type="EMBL" id="JAUIQD010000008">
    <property type="protein sequence ID" value="KAK3342071.1"/>
    <property type="molecule type" value="Genomic_DNA"/>
</dbReference>
<keyword evidence="3" id="KW-1185">Reference proteome</keyword>
<reference evidence="2" key="1">
    <citation type="journal article" date="2023" name="Mol. Phylogenet. Evol.">
        <title>Genome-scale phylogeny and comparative genomics of the fungal order Sordariales.</title>
        <authorList>
            <person name="Hensen N."/>
            <person name="Bonometti L."/>
            <person name="Westerberg I."/>
            <person name="Brannstrom I.O."/>
            <person name="Guillou S."/>
            <person name="Cros-Aarteil S."/>
            <person name="Calhoun S."/>
            <person name="Haridas S."/>
            <person name="Kuo A."/>
            <person name="Mondo S."/>
            <person name="Pangilinan J."/>
            <person name="Riley R."/>
            <person name="LaButti K."/>
            <person name="Andreopoulos B."/>
            <person name="Lipzen A."/>
            <person name="Chen C."/>
            <person name="Yan M."/>
            <person name="Daum C."/>
            <person name="Ng V."/>
            <person name="Clum A."/>
            <person name="Steindorff A."/>
            <person name="Ohm R.A."/>
            <person name="Martin F."/>
            <person name="Silar P."/>
            <person name="Natvig D.O."/>
            <person name="Lalanne C."/>
            <person name="Gautier V."/>
            <person name="Ament-Velasquez S.L."/>
            <person name="Kruys A."/>
            <person name="Hutchinson M.I."/>
            <person name="Powell A.J."/>
            <person name="Barry K."/>
            <person name="Miller A.N."/>
            <person name="Grigoriev I.V."/>
            <person name="Debuchy R."/>
            <person name="Gladieux P."/>
            <person name="Hiltunen Thoren M."/>
            <person name="Johannesson H."/>
        </authorList>
    </citation>
    <scope>NUCLEOTIDE SEQUENCE</scope>
    <source>
        <strain evidence="2">CBS 955.72</strain>
    </source>
</reference>
<dbReference type="InterPro" id="IPR002110">
    <property type="entry name" value="Ankyrin_rpt"/>
</dbReference>
<evidence type="ECO:0008006" key="4">
    <source>
        <dbReference type="Google" id="ProtNLM"/>
    </source>
</evidence>
<organism evidence="2 3">
    <name type="scientific">Lasiosphaeria hispida</name>
    <dbReference type="NCBI Taxonomy" id="260671"/>
    <lineage>
        <taxon>Eukaryota</taxon>
        <taxon>Fungi</taxon>
        <taxon>Dikarya</taxon>
        <taxon>Ascomycota</taxon>
        <taxon>Pezizomycotina</taxon>
        <taxon>Sordariomycetes</taxon>
        <taxon>Sordariomycetidae</taxon>
        <taxon>Sordariales</taxon>
        <taxon>Lasiosphaeriaceae</taxon>
        <taxon>Lasiosphaeria</taxon>
    </lineage>
</organism>
<proteinExistence type="predicted"/>
<dbReference type="SUPFAM" id="SSF48403">
    <property type="entry name" value="Ankyrin repeat"/>
    <property type="match status" value="1"/>
</dbReference>
<sequence>MSTLGVQATYDTWFGQSLFWPARAVKLANRCAPSLLEAAKAGDCQGMAKLLRRVDDDLNAITARDKNGRTPLSWAAANGRFAMAEYLLFGGLSDLLGDLYGQQVIRDYDG</sequence>
<dbReference type="AlphaFoldDB" id="A0AAJ0M967"/>
<dbReference type="PROSITE" id="PS50088">
    <property type="entry name" value="ANK_REPEAT"/>
    <property type="match status" value="1"/>
</dbReference>
<dbReference type="InterPro" id="IPR036770">
    <property type="entry name" value="Ankyrin_rpt-contain_sf"/>
</dbReference>
<dbReference type="PROSITE" id="PS50297">
    <property type="entry name" value="ANK_REP_REGION"/>
    <property type="match status" value="1"/>
</dbReference>
<name>A0AAJ0M967_9PEZI</name>
<comment type="caution">
    <text evidence="2">The sequence shown here is derived from an EMBL/GenBank/DDBJ whole genome shotgun (WGS) entry which is preliminary data.</text>
</comment>
<dbReference type="Proteomes" id="UP001275084">
    <property type="component" value="Unassembled WGS sequence"/>
</dbReference>
<keyword evidence="1" id="KW-0040">ANK repeat</keyword>
<evidence type="ECO:0000256" key="1">
    <source>
        <dbReference type="PROSITE-ProRule" id="PRU00023"/>
    </source>
</evidence>
<dbReference type="Pfam" id="PF12796">
    <property type="entry name" value="Ank_2"/>
    <property type="match status" value="1"/>
</dbReference>
<evidence type="ECO:0000313" key="3">
    <source>
        <dbReference type="Proteomes" id="UP001275084"/>
    </source>
</evidence>
<protein>
    <recommendedName>
        <fullName evidence="4">Ankyrin repeat protein</fullName>
    </recommendedName>
</protein>
<reference evidence="2" key="2">
    <citation type="submission" date="2023-06" db="EMBL/GenBank/DDBJ databases">
        <authorList>
            <consortium name="Lawrence Berkeley National Laboratory"/>
            <person name="Haridas S."/>
            <person name="Hensen N."/>
            <person name="Bonometti L."/>
            <person name="Westerberg I."/>
            <person name="Brannstrom I.O."/>
            <person name="Guillou S."/>
            <person name="Cros-Aarteil S."/>
            <person name="Calhoun S."/>
            <person name="Kuo A."/>
            <person name="Mondo S."/>
            <person name="Pangilinan J."/>
            <person name="Riley R."/>
            <person name="Labutti K."/>
            <person name="Andreopoulos B."/>
            <person name="Lipzen A."/>
            <person name="Chen C."/>
            <person name="Yanf M."/>
            <person name="Daum C."/>
            <person name="Ng V."/>
            <person name="Clum A."/>
            <person name="Steindorff A."/>
            <person name="Ohm R."/>
            <person name="Martin F."/>
            <person name="Silar P."/>
            <person name="Natvig D."/>
            <person name="Lalanne C."/>
            <person name="Gautier V."/>
            <person name="Ament-Velasquez S.L."/>
            <person name="Kruys A."/>
            <person name="Hutchinson M.I."/>
            <person name="Powell A.J."/>
            <person name="Barry K."/>
            <person name="Miller A.N."/>
            <person name="Grigoriev I.V."/>
            <person name="Debuchy R."/>
            <person name="Gladieux P."/>
            <person name="Thoren M.H."/>
            <person name="Johannesson H."/>
        </authorList>
    </citation>
    <scope>NUCLEOTIDE SEQUENCE</scope>
    <source>
        <strain evidence="2">CBS 955.72</strain>
    </source>
</reference>
<feature type="repeat" description="ANK" evidence="1">
    <location>
        <begin position="67"/>
        <end position="91"/>
    </location>
</feature>
<accession>A0AAJ0M967</accession>
<gene>
    <name evidence="2" type="ORF">B0T25DRAFT_465944</name>
</gene>
<evidence type="ECO:0000313" key="2">
    <source>
        <dbReference type="EMBL" id="KAK3342071.1"/>
    </source>
</evidence>
<dbReference type="Gene3D" id="1.25.40.20">
    <property type="entry name" value="Ankyrin repeat-containing domain"/>
    <property type="match status" value="1"/>
</dbReference>